<dbReference type="AlphaFoldDB" id="A0A1F5FYR2"/>
<organism evidence="3 4">
    <name type="scientific">Candidatus Curtissbacteria bacterium RBG_13_40_7</name>
    <dbReference type="NCBI Taxonomy" id="1797706"/>
    <lineage>
        <taxon>Bacteria</taxon>
        <taxon>Candidatus Curtissiibacteriota</taxon>
    </lineage>
</organism>
<proteinExistence type="predicted"/>
<dbReference type="Proteomes" id="UP000179252">
    <property type="component" value="Unassembled WGS sequence"/>
</dbReference>
<dbReference type="CDD" id="cd05379">
    <property type="entry name" value="CAP_bacterial"/>
    <property type="match status" value="1"/>
</dbReference>
<name>A0A1F5FYR2_9BACT</name>
<protein>
    <recommendedName>
        <fullName evidence="2">SCP domain-containing protein</fullName>
    </recommendedName>
</protein>
<evidence type="ECO:0000313" key="3">
    <source>
        <dbReference type="EMBL" id="OGD84759.1"/>
    </source>
</evidence>
<dbReference type="Gene3D" id="3.40.33.10">
    <property type="entry name" value="CAP"/>
    <property type="match status" value="1"/>
</dbReference>
<evidence type="ECO:0000256" key="1">
    <source>
        <dbReference type="SAM" id="MobiDB-lite"/>
    </source>
</evidence>
<dbReference type="EMBL" id="MFAU01000012">
    <property type="protein sequence ID" value="OGD84759.1"/>
    <property type="molecule type" value="Genomic_DNA"/>
</dbReference>
<gene>
    <name evidence="3" type="ORF">A2165_04360</name>
</gene>
<feature type="compositionally biased region" description="Low complexity" evidence="1">
    <location>
        <begin position="269"/>
        <end position="287"/>
    </location>
</feature>
<feature type="compositionally biased region" description="Pro residues" evidence="1">
    <location>
        <begin position="306"/>
        <end position="315"/>
    </location>
</feature>
<dbReference type="InterPro" id="IPR035940">
    <property type="entry name" value="CAP_sf"/>
</dbReference>
<feature type="compositionally biased region" description="Low complexity" evidence="1">
    <location>
        <begin position="295"/>
        <end position="305"/>
    </location>
</feature>
<dbReference type="InterPro" id="IPR014044">
    <property type="entry name" value="CAP_dom"/>
</dbReference>
<evidence type="ECO:0000313" key="4">
    <source>
        <dbReference type="Proteomes" id="UP000179252"/>
    </source>
</evidence>
<accession>A0A1F5FYR2</accession>
<feature type="region of interest" description="Disordered" evidence="1">
    <location>
        <begin position="267"/>
        <end position="315"/>
    </location>
</feature>
<reference evidence="3 4" key="1">
    <citation type="journal article" date="2016" name="Nat. Commun.">
        <title>Thousands of microbial genomes shed light on interconnected biogeochemical processes in an aquifer system.</title>
        <authorList>
            <person name="Anantharaman K."/>
            <person name="Brown C.T."/>
            <person name="Hug L.A."/>
            <person name="Sharon I."/>
            <person name="Castelle C.J."/>
            <person name="Probst A.J."/>
            <person name="Thomas B.C."/>
            <person name="Singh A."/>
            <person name="Wilkins M.J."/>
            <person name="Karaoz U."/>
            <person name="Brodie E.L."/>
            <person name="Williams K.H."/>
            <person name="Hubbard S.S."/>
            <person name="Banfield J.F."/>
        </authorList>
    </citation>
    <scope>NUCLEOTIDE SEQUENCE [LARGE SCALE GENOMIC DNA]</scope>
</reference>
<dbReference type="SUPFAM" id="SSF55797">
    <property type="entry name" value="PR-1-like"/>
    <property type="match status" value="1"/>
</dbReference>
<dbReference type="Pfam" id="PF00188">
    <property type="entry name" value="CAP"/>
    <property type="match status" value="1"/>
</dbReference>
<sequence>MGAKETLRNALALTGISVAAIYTGSQDSMTPDSVASHLNNPSDETLDFIVAVGSNPGRELIPTVVPIPTIRSTPIGTPVSNPTADIPTTNQFSNTVPDQNPTIIRPPAESTPASEITEGQNIEWANRLLELINGEDGLRDKMDLPPYNLDLNLQVAAQNYAAYFFKYGDIYNPDHFLDGTPAERAWEQGYTANLIDVSENIGGSFISAEEVFDSWVNSPGHMANLVSTKYKDIGMSCWQGTYYFEDRPYKNNVCIAMFGVKEFLPTPTPTRVATPRPTPTRTSVPTPTVIPTPTPTATATLTPMPQSTPTPESTP</sequence>
<comment type="caution">
    <text evidence="3">The sequence shown here is derived from an EMBL/GenBank/DDBJ whole genome shotgun (WGS) entry which is preliminary data.</text>
</comment>
<feature type="domain" description="SCP" evidence="2">
    <location>
        <begin position="138"/>
        <end position="240"/>
    </location>
</feature>
<evidence type="ECO:0000259" key="2">
    <source>
        <dbReference type="Pfam" id="PF00188"/>
    </source>
</evidence>